<sequence>VTHFRLWAKMYTALNMHFTPHFKHTYTLQFGSLPYQSVLVHYQKHFLHYINITLGRLPLPSTHQI</sequence>
<name>A0ABQ9KMY9_HEVBR</name>
<evidence type="ECO:0000313" key="1">
    <source>
        <dbReference type="EMBL" id="KAJ9145756.1"/>
    </source>
</evidence>
<feature type="non-terminal residue" evidence="1">
    <location>
        <position position="1"/>
    </location>
</feature>
<dbReference type="Proteomes" id="UP001174677">
    <property type="component" value="Chromosome 16"/>
</dbReference>
<keyword evidence="2" id="KW-1185">Reference proteome</keyword>
<proteinExistence type="predicted"/>
<dbReference type="EMBL" id="JARPOI010000016">
    <property type="protein sequence ID" value="KAJ9145756.1"/>
    <property type="molecule type" value="Genomic_DNA"/>
</dbReference>
<organism evidence="1 2">
    <name type="scientific">Hevea brasiliensis</name>
    <name type="common">Para rubber tree</name>
    <name type="synonym">Siphonia brasiliensis</name>
    <dbReference type="NCBI Taxonomy" id="3981"/>
    <lineage>
        <taxon>Eukaryota</taxon>
        <taxon>Viridiplantae</taxon>
        <taxon>Streptophyta</taxon>
        <taxon>Embryophyta</taxon>
        <taxon>Tracheophyta</taxon>
        <taxon>Spermatophyta</taxon>
        <taxon>Magnoliopsida</taxon>
        <taxon>eudicotyledons</taxon>
        <taxon>Gunneridae</taxon>
        <taxon>Pentapetalae</taxon>
        <taxon>rosids</taxon>
        <taxon>fabids</taxon>
        <taxon>Malpighiales</taxon>
        <taxon>Euphorbiaceae</taxon>
        <taxon>Crotonoideae</taxon>
        <taxon>Micrandreae</taxon>
        <taxon>Hevea</taxon>
    </lineage>
</organism>
<gene>
    <name evidence="1" type="ORF">P3X46_028101</name>
</gene>
<reference evidence="1" key="1">
    <citation type="journal article" date="2023" name="Plant Biotechnol. J.">
        <title>Chromosome-level wild Hevea brasiliensis genome provides new tools for genomic-assisted breeding and valuable loci to elevate rubber yield.</title>
        <authorList>
            <person name="Cheng H."/>
            <person name="Song X."/>
            <person name="Hu Y."/>
            <person name="Wu T."/>
            <person name="Yang Q."/>
            <person name="An Z."/>
            <person name="Feng S."/>
            <person name="Deng Z."/>
            <person name="Wu W."/>
            <person name="Zeng X."/>
            <person name="Tu M."/>
            <person name="Wang X."/>
            <person name="Huang H."/>
        </authorList>
    </citation>
    <scope>NUCLEOTIDE SEQUENCE</scope>
    <source>
        <strain evidence="1">MT/VB/25A 57/8</strain>
    </source>
</reference>
<comment type="caution">
    <text evidence="1">The sequence shown here is derived from an EMBL/GenBank/DDBJ whole genome shotgun (WGS) entry which is preliminary data.</text>
</comment>
<accession>A0ABQ9KMY9</accession>
<protein>
    <submittedName>
        <fullName evidence="1">Uncharacterized protein</fullName>
    </submittedName>
</protein>
<evidence type="ECO:0000313" key="2">
    <source>
        <dbReference type="Proteomes" id="UP001174677"/>
    </source>
</evidence>